<dbReference type="OrthoDB" id="10022108at2759"/>
<organism evidence="1 2">
    <name type="scientific">Trichonephila clavata</name>
    <name type="common">Joro spider</name>
    <name type="synonym">Nephila clavata</name>
    <dbReference type="NCBI Taxonomy" id="2740835"/>
    <lineage>
        <taxon>Eukaryota</taxon>
        <taxon>Metazoa</taxon>
        <taxon>Ecdysozoa</taxon>
        <taxon>Arthropoda</taxon>
        <taxon>Chelicerata</taxon>
        <taxon>Arachnida</taxon>
        <taxon>Araneae</taxon>
        <taxon>Araneomorphae</taxon>
        <taxon>Entelegynae</taxon>
        <taxon>Araneoidea</taxon>
        <taxon>Nephilidae</taxon>
        <taxon>Trichonephila</taxon>
    </lineage>
</organism>
<keyword evidence="2" id="KW-1185">Reference proteome</keyword>
<name>A0A8X6LBE7_TRICU</name>
<reference evidence="1" key="1">
    <citation type="submission" date="2020-07" db="EMBL/GenBank/DDBJ databases">
        <title>Multicomponent nature underlies the extraordinary mechanical properties of spider dragline silk.</title>
        <authorList>
            <person name="Kono N."/>
            <person name="Nakamura H."/>
            <person name="Mori M."/>
            <person name="Yoshida Y."/>
            <person name="Ohtoshi R."/>
            <person name="Malay A.D."/>
            <person name="Moran D.A.P."/>
            <person name="Tomita M."/>
            <person name="Numata K."/>
            <person name="Arakawa K."/>
        </authorList>
    </citation>
    <scope>NUCLEOTIDE SEQUENCE</scope>
</reference>
<sequence length="102" mass="11633">MARSDVTKDKEKSFDYCLVVDSDNCSSADVRKIIKQKINPAESKLIVCDLKNIRGNKLLVKCFSENYQNRLLTELQENSPELNTSLPKRRDSAIIVKKKCAK</sequence>
<evidence type="ECO:0000313" key="1">
    <source>
        <dbReference type="EMBL" id="GFR00864.1"/>
    </source>
</evidence>
<dbReference type="EMBL" id="BMAO01005346">
    <property type="protein sequence ID" value="GFR00864.1"/>
    <property type="molecule type" value="Genomic_DNA"/>
</dbReference>
<proteinExistence type="predicted"/>
<protein>
    <submittedName>
        <fullName evidence="1">Uncharacterized protein</fullName>
    </submittedName>
</protein>
<accession>A0A8X6LBE7</accession>
<comment type="caution">
    <text evidence="1">The sequence shown here is derived from an EMBL/GenBank/DDBJ whole genome shotgun (WGS) entry which is preliminary data.</text>
</comment>
<evidence type="ECO:0000313" key="2">
    <source>
        <dbReference type="Proteomes" id="UP000887116"/>
    </source>
</evidence>
<gene>
    <name evidence="1" type="ORF">TNCT_244291</name>
</gene>
<dbReference type="AlphaFoldDB" id="A0A8X6LBE7"/>
<dbReference type="Proteomes" id="UP000887116">
    <property type="component" value="Unassembled WGS sequence"/>
</dbReference>